<dbReference type="Proteomes" id="UP000591272">
    <property type="component" value="Unassembled WGS sequence"/>
</dbReference>
<evidence type="ECO:0000313" key="2">
    <source>
        <dbReference type="EMBL" id="NYE10665.1"/>
    </source>
</evidence>
<name>A0A7Y9G638_9ACTN</name>
<sequence length="65" mass="7459">MSRVRVHKLAIPPSRAADRAPRPVTLRDGVVTWTQAQSHQQGNRAPMDFVRTVWVFPRHFPPEDS</sequence>
<accession>A0A7Y9G638</accession>
<dbReference type="EMBL" id="JACCBT010000001">
    <property type="protein sequence ID" value="NYE10665.1"/>
    <property type="molecule type" value="Genomic_DNA"/>
</dbReference>
<comment type="caution">
    <text evidence="2">The sequence shown here is derived from an EMBL/GenBank/DDBJ whole genome shotgun (WGS) entry which is preliminary data.</text>
</comment>
<protein>
    <submittedName>
        <fullName evidence="2">Uncharacterized protein</fullName>
    </submittedName>
</protein>
<evidence type="ECO:0000313" key="3">
    <source>
        <dbReference type="Proteomes" id="UP000591272"/>
    </source>
</evidence>
<dbReference type="AlphaFoldDB" id="A0A7Y9G638"/>
<keyword evidence="3" id="KW-1185">Reference proteome</keyword>
<gene>
    <name evidence="2" type="ORF">BJ999_000961</name>
</gene>
<proteinExistence type="predicted"/>
<organism evidence="2 3">
    <name type="scientific">Actinomadura citrea</name>
    <dbReference type="NCBI Taxonomy" id="46158"/>
    <lineage>
        <taxon>Bacteria</taxon>
        <taxon>Bacillati</taxon>
        <taxon>Actinomycetota</taxon>
        <taxon>Actinomycetes</taxon>
        <taxon>Streptosporangiales</taxon>
        <taxon>Thermomonosporaceae</taxon>
        <taxon>Actinomadura</taxon>
    </lineage>
</organism>
<evidence type="ECO:0000256" key="1">
    <source>
        <dbReference type="SAM" id="MobiDB-lite"/>
    </source>
</evidence>
<feature type="region of interest" description="Disordered" evidence="1">
    <location>
        <begin position="1"/>
        <end position="21"/>
    </location>
</feature>
<reference evidence="2 3" key="1">
    <citation type="submission" date="2020-07" db="EMBL/GenBank/DDBJ databases">
        <title>Sequencing the genomes of 1000 actinobacteria strains.</title>
        <authorList>
            <person name="Klenk H.-P."/>
        </authorList>
    </citation>
    <scope>NUCLEOTIDE SEQUENCE [LARGE SCALE GENOMIC DNA]</scope>
    <source>
        <strain evidence="2 3">DSM 43461</strain>
    </source>
</reference>